<dbReference type="PANTHER" id="PTHR20881">
    <property type="entry name" value="3-METHYL-2-OXOBUTANOATE HYDROXYMETHYLTRANSFERASE"/>
    <property type="match status" value="1"/>
</dbReference>
<name>A0A3B0ZII1_9ZZZZ</name>
<dbReference type="AlphaFoldDB" id="A0A3B0ZII1"/>
<keyword evidence="4 5" id="KW-0808">Transferase</keyword>
<dbReference type="InterPro" id="IPR040442">
    <property type="entry name" value="Pyrv_kinase-like_dom_sf"/>
</dbReference>
<evidence type="ECO:0000256" key="1">
    <source>
        <dbReference type="ARBA" id="ARBA00005033"/>
    </source>
</evidence>
<gene>
    <name evidence="5" type="ORF">MNBD_GAMMA23-2003</name>
</gene>
<dbReference type="GO" id="GO:0003864">
    <property type="term" value="F:3-methyl-2-oxobutanoate hydroxymethyltransferase activity"/>
    <property type="evidence" value="ECO:0007669"/>
    <property type="project" value="UniProtKB-EC"/>
</dbReference>
<evidence type="ECO:0000256" key="2">
    <source>
        <dbReference type="ARBA" id="ARBA00008676"/>
    </source>
</evidence>
<evidence type="ECO:0000256" key="3">
    <source>
        <dbReference type="ARBA" id="ARBA00012618"/>
    </source>
</evidence>
<dbReference type="HAMAP" id="MF_00156">
    <property type="entry name" value="PanB"/>
    <property type="match status" value="1"/>
</dbReference>
<dbReference type="GO" id="GO:0008168">
    <property type="term" value="F:methyltransferase activity"/>
    <property type="evidence" value="ECO:0007669"/>
    <property type="project" value="UniProtKB-KW"/>
</dbReference>
<dbReference type="GO" id="GO:0032259">
    <property type="term" value="P:methylation"/>
    <property type="evidence" value="ECO:0007669"/>
    <property type="project" value="UniProtKB-KW"/>
</dbReference>
<comment type="pathway">
    <text evidence="1">Cofactor biosynthesis; (R)-pantothenate biosynthesis; (R)-pantoate from 3-methyl-2-oxobutanoate: step 1/2.</text>
</comment>
<dbReference type="GO" id="GO:0015940">
    <property type="term" value="P:pantothenate biosynthetic process"/>
    <property type="evidence" value="ECO:0007669"/>
    <property type="project" value="InterPro"/>
</dbReference>
<sequence length="262" mass="27954">MKQQGEKIAVLTSYDASFTTRIEQAGVDVILVGDSLGGVIHGQATTLSVTMGDMLYHMRHVAHARQQTLLISDMPYHSYENKQAALENAKRLMDAGADMVKLEGAGLGAGSISESIDYIIKNDIPVCGHLGLLPQSVEELGGYKVQGREQAAAEQMLADAKHLESIGVDMIVLECIPAALGKIISKAITIPTIGIGAGVDCDGQVLVLYDLLGITPGKLPKFVKDFLATATAASNENLIVNAIKDFVVAVKESRFPMVEQSY</sequence>
<dbReference type="NCBIfam" id="NF001452">
    <property type="entry name" value="PRK00311.1"/>
    <property type="match status" value="1"/>
</dbReference>
<keyword evidence="5" id="KW-0489">Methyltransferase</keyword>
<dbReference type="InterPro" id="IPR015813">
    <property type="entry name" value="Pyrv/PenolPyrv_kinase-like_dom"/>
</dbReference>
<dbReference type="CDD" id="cd06557">
    <property type="entry name" value="KPHMT-like"/>
    <property type="match status" value="1"/>
</dbReference>
<accession>A0A3B0ZII1</accession>
<organism evidence="5">
    <name type="scientific">hydrothermal vent metagenome</name>
    <dbReference type="NCBI Taxonomy" id="652676"/>
    <lineage>
        <taxon>unclassified sequences</taxon>
        <taxon>metagenomes</taxon>
        <taxon>ecological metagenomes</taxon>
    </lineage>
</organism>
<dbReference type="Gene3D" id="3.20.20.60">
    <property type="entry name" value="Phosphoenolpyruvate-binding domains"/>
    <property type="match status" value="1"/>
</dbReference>
<dbReference type="GO" id="GO:0000287">
    <property type="term" value="F:magnesium ion binding"/>
    <property type="evidence" value="ECO:0007669"/>
    <property type="project" value="TreeGrafter"/>
</dbReference>
<dbReference type="SUPFAM" id="SSF51621">
    <property type="entry name" value="Phosphoenolpyruvate/pyruvate domain"/>
    <property type="match status" value="1"/>
</dbReference>
<dbReference type="Pfam" id="PF02548">
    <property type="entry name" value="Pantoate_transf"/>
    <property type="match status" value="1"/>
</dbReference>
<dbReference type="PANTHER" id="PTHR20881:SF0">
    <property type="entry name" value="3-METHYL-2-OXOBUTANOATE HYDROXYMETHYLTRANSFERASE"/>
    <property type="match status" value="1"/>
</dbReference>
<evidence type="ECO:0000256" key="4">
    <source>
        <dbReference type="ARBA" id="ARBA00022679"/>
    </source>
</evidence>
<reference evidence="5" key="1">
    <citation type="submission" date="2018-06" db="EMBL/GenBank/DDBJ databases">
        <authorList>
            <person name="Zhirakovskaya E."/>
        </authorList>
    </citation>
    <scope>NUCLEOTIDE SEQUENCE</scope>
</reference>
<evidence type="ECO:0000313" key="5">
    <source>
        <dbReference type="EMBL" id="VAW93288.1"/>
    </source>
</evidence>
<dbReference type="FunFam" id="3.20.20.60:FF:000003">
    <property type="entry name" value="3-methyl-2-oxobutanoate hydroxymethyltransferase"/>
    <property type="match status" value="1"/>
</dbReference>
<dbReference type="InterPro" id="IPR003700">
    <property type="entry name" value="Pantoate_hydroxy_MeTrfase"/>
</dbReference>
<protein>
    <recommendedName>
        <fullName evidence="3">3-methyl-2-oxobutanoate hydroxymethyltransferase</fullName>
        <ecNumber evidence="3">2.1.2.11</ecNumber>
    </recommendedName>
</protein>
<comment type="similarity">
    <text evidence="2">Belongs to the PanB family.</text>
</comment>
<proteinExistence type="inferred from homology"/>
<dbReference type="PIRSF" id="PIRSF000388">
    <property type="entry name" value="Pantoate_hydroxy_MeTrfase"/>
    <property type="match status" value="1"/>
</dbReference>
<dbReference type="NCBIfam" id="TIGR00222">
    <property type="entry name" value="panB"/>
    <property type="match status" value="1"/>
</dbReference>
<dbReference type="EC" id="2.1.2.11" evidence="3"/>
<dbReference type="GO" id="GO:0005737">
    <property type="term" value="C:cytoplasm"/>
    <property type="evidence" value="ECO:0007669"/>
    <property type="project" value="TreeGrafter"/>
</dbReference>
<dbReference type="EMBL" id="UOFT01000033">
    <property type="protein sequence ID" value="VAW93288.1"/>
    <property type="molecule type" value="Genomic_DNA"/>
</dbReference>